<keyword evidence="2" id="KW-1185">Reference proteome</keyword>
<name>A0A7X1AZ25_9BACT</name>
<dbReference type="RefSeq" id="WP_185692197.1">
    <property type="nucleotide sequence ID" value="NZ_JACHVA010000053.1"/>
</dbReference>
<reference evidence="1 2" key="1">
    <citation type="submission" date="2020-07" db="EMBL/GenBank/DDBJ databases">
        <authorList>
            <person name="Feng X."/>
        </authorList>
    </citation>
    <scope>NUCLEOTIDE SEQUENCE [LARGE SCALE GENOMIC DNA]</scope>
    <source>
        <strain evidence="1 2">JCM14086</strain>
    </source>
</reference>
<keyword evidence="1" id="KW-0808">Transferase</keyword>
<dbReference type="Gene3D" id="3.40.50.450">
    <property type="match status" value="1"/>
</dbReference>
<dbReference type="Proteomes" id="UP000525652">
    <property type="component" value="Unassembled WGS sequence"/>
</dbReference>
<dbReference type="EMBL" id="JACHVA010000053">
    <property type="protein sequence ID" value="MBC2601485.1"/>
    <property type="molecule type" value="Genomic_DNA"/>
</dbReference>
<evidence type="ECO:0000313" key="1">
    <source>
        <dbReference type="EMBL" id="MBC2601485.1"/>
    </source>
</evidence>
<sequence length="227" mass="25667">MTDKKTFYFAGDLFDSKHLAGNALLAEAIYAASDESLVPILPQNLEQRETTAHSIRDNDILCLLDCDLALFHFDGSELDSGTVVEFMFAKFADIPSVVIRSDFRAKGDQEMHPWNLMVSYYPRTEVLLLDSMSLYQNAYRPEEDEGPEEFLKTGMSARRARGMLEEIASRVVEAFGIVSERKPVLPPEQAETVYDWIARMPGFVGGHSVQKDRVAEALRRKVEKNLL</sequence>
<dbReference type="GO" id="GO:0016740">
    <property type="term" value="F:transferase activity"/>
    <property type="evidence" value="ECO:0007669"/>
    <property type="project" value="UniProtKB-KW"/>
</dbReference>
<dbReference type="Pfam" id="PF05014">
    <property type="entry name" value="Nuc_deoxyrib_tr"/>
    <property type="match status" value="1"/>
</dbReference>
<comment type="caution">
    <text evidence="1">The sequence shown here is derived from an EMBL/GenBank/DDBJ whole genome shotgun (WGS) entry which is preliminary data.</text>
</comment>
<dbReference type="AlphaFoldDB" id="A0A7X1AZ25"/>
<gene>
    <name evidence="1" type="ORF">H5P30_06805</name>
</gene>
<proteinExistence type="predicted"/>
<evidence type="ECO:0000313" key="2">
    <source>
        <dbReference type="Proteomes" id="UP000525652"/>
    </source>
</evidence>
<protein>
    <submittedName>
        <fullName evidence="1">Nucleoside 2-deoxyribosyltransferase</fullName>
    </submittedName>
</protein>
<organism evidence="1 2">
    <name type="scientific">Puniceicoccus vermicola</name>
    <dbReference type="NCBI Taxonomy" id="388746"/>
    <lineage>
        <taxon>Bacteria</taxon>
        <taxon>Pseudomonadati</taxon>
        <taxon>Verrucomicrobiota</taxon>
        <taxon>Opitutia</taxon>
        <taxon>Puniceicoccales</taxon>
        <taxon>Puniceicoccaceae</taxon>
        <taxon>Puniceicoccus</taxon>
    </lineage>
</organism>
<dbReference type="SUPFAM" id="SSF52309">
    <property type="entry name" value="N-(deoxy)ribosyltransferase-like"/>
    <property type="match status" value="1"/>
</dbReference>
<accession>A0A7X1AZ25</accession>
<dbReference type="InterPro" id="IPR007710">
    <property type="entry name" value="Nucleoside_deoxyribTrfase"/>
</dbReference>